<keyword evidence="1" id="KW-0812">Transmembrane</keyword>
<dbReference type="eggNOG" id="COG2132">
    <property type="taxonomic scope" value="Bacteria"/>
</dbReference>
<evidence type="ECO:0000313" key="2">
    <source>
        <dbReference type="EMBL" id="AIA54089.1"/>
    </source>
</evidence>
<evidence type="ECO:0000256" key="1">
    <source>
        <dbReference type="SAM" id="Phobius"/>
    </source>
</evidence>
<feature type="transmembrane region" description="Helical" evidence="1">
    <location>
        <begin position="64"/>
        <end position="86"/>
    </location>
</feature>
<name>A0A059ZLZ8_ACICK</name>
<dbReference type="AlphaFoldDB" id="A0A059ZLZ8"/>
<dbReference type="RefSeq" id="WP_004870068.1">
    <property type="nucleotide sequence ID" value="NZ_CP005986.1"/>
</dbReference>
<organism evidence="2 3">
    <name type="scientific">Acidithiobacillus caldus (strain ATCC 51756 / DSM 8584 / KU)</name>
    <dbReference type="NCBI Taxonomy" id="637389"/>
    <lineage>
        <taxon>Bacteria</taxon>
        <taxon>Pseudomonadati</taxon>
        <taxon>Pseudomonadota</taxon>
        <taxon>Acidithiobacillia</taxon>
        <taxon>Acidithiobacillales</taxon>
        <taxon>Acidithiobacillaceae</taxon>
        <taxon>Acidithiobacillus</taxon>
    </lineage>
</organism>
<dbReference type="KEGG" id="acz:Acaty_c0198"/>
<feature type="transmembrane region" description="Helical" evidence="1">
    <location>
        <begin position="139"/>
        <end position="156"/>
    </location>
</feature>
<dbReference type="HOGENOM" id="CLU_890330_0_0_6"/>
<dbReference type="EMBL" id="CP005986">
    <property type="protein sequence ID" value="AIA54089.1"/>
    <property type="molecule type" value="Genomic_DNA"/>
</dbReference>
<feature type="transmembrane region" description="Helical" evidence="1">
    <location>
        <begin position="258"/>
        <end position="274"/>
    </location>
</feature>
<feature type="transmembrane region" description="Helical" evidence="1">
    <location>
        <begin position="93"/>
        <end position="119"/>
    </location>
</feature>
<evidence type="ECO:0000313" key="3">
    <source>
        <dbReference type="Proteomes" id="UP000005522"/>
    </source>
</evidence>
<protein>
    <submittedName>
        <fullName evidence="2">Multicopper oxidase, type 3</fullName>
    </submittedName>
</protein>
<keyword evidence="1" id="KW-1133">Transmembrane helix</keyword>
<feature type="transmembrane region" description="Helical" evidence="1">
    <location>
        <begin position="218"/>
        <end position="251"/>
    </location>
</feature>
<sequence>MTTATTAEPTIAEYSPQQRAFAAVRILFGFVWLINTALQLSPAYRAHFLGTFGADWVSGQPAWVMAYGHWMASVVASVGPNLVAWITIVLDALLAVSLISGLFLPFFAYVGVFYNLWLWSTVGGFGGPYTQGATDPGTAIIYALVFVFVITSRSWDCWSLSGTRPGRLSPAAMHTARILFGLLWAFDAFWKWQPFFLHNAVSYLQQALSGEPAWIAAYINFFITVINAVGPFLFGVFAALAESVIALFLLIGGKQLRWIIPVGIAYSFGVWTTAEGWGAPYLPGSTANKGDVLGTTNIYIIAFLFLAAWVYCRPQKEK</sequence>
<accession>A0A059ZLZ8</accession>
<feature type="transmembrane region" description="Helical" evidence="1">
    <location>
        <begin position="22"/>
        <end position="44"/>
    </location>
</feature>
<reference evidence="2 3" key="1">
    <citation type="journal article" date="2009" name="J. Bacteriol.">
        <title>Draft genome sequence of the extremely acidophilic bacterium Acidithiobacillus caldus ATCC 51756 reveals metabolic versatility in the genus Acidithiobacillus.</title>
        <authorList>
            <person name="Valdes J."/>
            <person name="Quatrini R."/>
            <person name="Hallberg K."/>
            <person name="Dopson M."/>
            <person name="Valenzuela P.D."/>
            <person name="Holmes D.S."/>
        </authorList>
    </citation>
    <scope>NUCLEOTIDE SEQUENCE [LARGE SCALE GENOMIC DNA]</scope>
    <source>
        <strain evidence="3">ATCC 51756 / DSM 8584 / KU</strain>
    </source>
</reference>
<feature type="transmembrane region" description="Helical" evidence="1">
    <location>
        <begin position="168"/>
        <end position="186"/>
    </location>
</feature>
<feature type="transmembrane region" description="Helical" evidence="1">
    <location>
        <begin position="294"/>
        <end position="312"/>
    </location>
</feature>
<proteinExistence type="predicted"/>
<keyword evidence="1" id="KW-0472">Membrane</keyword>
<dbReference type="Proteomes" id="UP000005522">
    <property type="component" value="Chromosome"/>
</dbReference>
<gene>
    <name evidence="2" type="ORF">Acaty_c0198</name>
</gene>